<feature type="domain" description="AAA" evidence="7">
    <location>
        <begin position="278"/>
        <end position="397"/>
    </location>
</feature>
<evidence type="ECO:0000313" key="8">
    <source>
        <dbReference type="EMBL" id="MBM6737149.1"/>
    </source>
</evidence>
<dbReference type="EMBL" id="JACLYY010000002">
    <property type="protein sequence ID" value="MBM6737149.1"/>
    <property type="molecule type" value="Genomic_DNA"/>
</dbReference>
<dbReference type="NCBIfam" id="TIGR01007">
    <property type="entry name" value="eps_fam"/>
    <property type="match status" value="1"/>
</dbReference>
<evidence type="ECO:0000256" key="6">
    <source>
        <dbReference type="SAM" id="Phobius"/>
    </source>
</evidence>
<dbReference type="GO" id="GO:0004715">
    <property type="term" value="F:non-membrane spanning protein tyrosine kinase activity"/>
    <property type="evidence" value="ECO:0007669"/>
    <property type="project" value="UniProtKB-EC"/>
</dbReference>
<dbReference type="InterPro" id="IPR027417">
    <property type="entry name" value="P-loop_NTPase"/>
</dbReference>
<keyword evidence="5" id="KW-0829">Tyrosine-protein kinase</keyword>
<evidence type="ECO:0000256" key="5">
    <source>
        <dbReference type="ARBA" id="ARBA00023137"/>
    </source>
</evidence>
<keyword evidence="1 8" id="KW-0808">Transferase</keyword>
<organism evidence="8 9">
    <name type="scientific">Faecalicatena fissicatena</name>
    <dbReference type="NCBI Taxonomy" id="290055"/>
    <lineage>
        <taxon>Bacteria</taxon>
        <taxon>Bacillati</taxon>
        <taxon>Bacillota</taxon>
        <taxon>Clostridia</taxon>
        <taxon>Lachnospirales</taxon>
        <taxon>Lachnospiraceae</taxon>
        <taxon>Faecalicatena</taxon>
    </lineage>
</organism>
<keyword evidence="6" id="KW-0472">Membrane</keyword>
<evidence type="ECO:0000313" key="9">
    <source>
        <dbReference type="Proteomes" id="UP000716906"/>
    </source>
</evidence>
<comment type="caution">
    <text evidence="8">The sequence shown here is derived from an EMBL/GenBank/DDBJ whole genome shotgun (WGS) entry which is preliminary data.</text>
</comment>
<dbReference type="InterPro" id="IPR050445">
    <property type="entry name" value="Bact_polysacc_biosynth/exp"/>
</dbReference>
<accession>A0ABS2E694</accession>
<dbReference type="CDD" id="cd05387">
    <property type="entry name" value="BY-kinase"/>
    <property type="match status" value="1"/>
</dbReference>
<gene>
    <name evidence="8" type="ORF">H7U36_03380</name>
</gene>
<dbReference type="RefSeq" id="WP_138304066.1">
    <property type="nucleotide sequence ID" value="NZ_JACLYY010000002.1"/>
</dbReference>
<evidence type="ECO:0000256" key="3">
    <source>
        <dbReference type="ARBA" id="ARBA00022777"/>
    </source>
</evidence>
<keyword evidence="9" id="KW-1185">Reference proteome</keyword>
<evidence type="ECO:0000256" key="4">
    <source>
        <dbReference type="ARBA" id="ARBA00022840"/>
    </source>
</evidence>
<keyword evidence="4" id="KW-0067">ATP-binding</keyword>
<protein>
    <submittedName>
        <fullName evidence="8">Polysaccharide biosynthesis tyrosine autokinase</fullName>
        <ecNumber evidence="8">2.7.10.2</ecNumber>
    </submittedName>
</protein>
<evidence type="ECO:0000256" key="1">
    <source>
        <dbReference type="ARBA" id="ARBA00022679"/>
    </source>
</evidence>
<dbReference type="PANTHER" id="PTHR32309:SF31">
    <property type="entry name" value="CAPSULAR EXOPOLYSACCHARIDE FAMILY"/>
    <property type="match status" value="1"/>
</dbReference>
<evidence type="ECO:0000259" key="7">
    <source>
        <dbReference type="Pfam" id="PF13614"/>
    </source>
</evidence>
<dbReference type="InterPro" id="IPR025669">
    <property type="entry name" value="AAA_dom"/>
</dbReference>
<evidence type="ECO:0000256" key="2">
    <source>
        <dbReference type="ARBA" id="ARBA00022741"/>
    </source>
</evidence>
<dbReference type="Pfam" id="PF13614">
    <property type="entry name" value="AAA_31"/>
    <property type="match status" value="1"/>
</dbReference>
<dbReference type="SUPFAM" id="SSF52540">
    <property type="entry name" value="P-loop containing nucleoside triphosphate hydrolases"/>
    <property type="match status" value="1"/>
</dbReference>
<feature type="transmembrane region" description="Helical" evidence="6">
    <location>
        <begin position="191"/>
        <end position="209"/>
    </location>
</feature>
<dbReference type="EC" id="2.7.10.2" evidence="8"/>
<keyword evidence="3" id="KW-0418">Kinase</keyword>
<keyword evidence="6" id="KW-0812">Transmembrane</keyword>
<proteinExistence type="predicted"/>
<dbReference type="PANTHER" id="PTHR32309">
    <property type="entry name" value="TYROSINE-PROTEIN KINASE"/>
    <property type="match status" value="1"/>
</dbReference>
<dbReference type="Proteomes" id="UP000716906">
    <property type="component" value="Unassembled WGS sequence"/>
</dbReference>
<keyword evidence="6" id="KW-1133">Transmembrane helix</keyword>
<sequence length="483" mass="53539">MEDKRQEEEMEIDLLMLVQDVWKGVKKFWFLAVLLALAGAAFMYLRSSRGYVPIYQSEATFTVMTSTSDGQEGSAGYNFYYDTTTAGQLGTTFPYILGSELLTDAICADMGTEYVNGSISANVIQNSNMVTMAVVSASPEDARAVLESAMKVYPDVARFVLGNIQFNIIDPPSLPKEPYNIPSYTRQTAKGALAGVAAGCLFILLYAFFKRTVRKTEELDAVTSLKCISSLPEVRRRARQRGKKEISILDERGMSGYREGIRSLYIRIAREMEKKEAKVLLITSTTAGEGKSTVARNLAYAMAETGQRVLLLDGDLRKKKDRKEAVGQEDYGLGHVLEGVCRTKQALKKEEESGIYHMPAGESRKRPGSLLASDTMEKLMRELRGCMDYIIVDAPPCELFEDAFVLERYADTAVFVVRYDYVQRYRVLECVTSLSESGSSLLGYVFSGVPVREAGYGYYGYYGYGNYGGSVPSGILQRAGSRG</sequence>
<dbReference type="InterPro" id="IPR005702">
    <property type="entry name" value="Wzc-like_C"/>
</dbReference>
<reference evidence="8 9" key="1">
    <citation type="journal article" date="2021" name="Sci. Rep.">
        <title>The distribution of antibiotic resistance genes in chicken gut microbiota commensals.</title>
        <authorList>
            <person name="Juricova H."/>
            <person name="Matiasovicova J."/>
            <person name="Kubasova T."/>
            <person name="Cejkova D."/>
            <person name="Rychlik I."/>
        </authorList>
    </citation>
    <scope>NUCLEOTIDE SEQUENCE [LARGE SCALE GENOMIC DNA]</scope>
    <source>
        <strain evidence="8 9">An773</strain>
    </source>
</reference>
<name>A0ABS2E694_9FIRM</name>
<feature type="transmembrane region" description="Helical" evidence="6">
    <location>
        <begin position="28"/>
        <end position="45"/>
    </location>
</feature>
<keyword evidence="2" id="KW-0547">Nucleotide-binding</keyword>
<dbReference type="Gene3D" id="3.40.50.300">
    <property type="entry name" value="P-loop containing nucleotide triphosphate hydrolases"/>
    <property type="match status" value="1"/>
</dbReference>